<dbReference type="EMBL" id="CAJFDI010000003">
    <property type="protein sequence ID" value="CAD5221252.1"/>
    <property type="molecule type" value="Genomic_DNA"/>
</dbReference>
<proteinExistence type="predicted"/>
<keyword evidence="3" id="KW-1185">Reference proteome</keyword>
<reference evidence="1" key="2">
    <citation type="submission" date="2020-09" db="EMBL/GenBank/DDBJ databases">
        <authorList>
            <person name="Kikuchi T."/>
        </authorList>
    </citation>
    <scope>NUCLEOTIDE SEQUENCE</scope>
    <source>
        <strain evidence="1">Ka4C1</strain>
    </source>
</reference>
<accession>A0A1I7STR4</accession>
<evidence type="ECO:0000313" key="2">
    <source>
        <dbReference type="Proteomes" id="UP000095284"/>
    </source>
</evidence>
<sequence length="144" mass="16849">MGGAVPRQRRSRSEFPKRKEGSVAPFVAVSPQQFGQPLTPGFIQLRIWSWLEDWREDKTMTLEWGYSDGGYHTYYSHIPALLWRFVRENRHPNPVKTKPMDYCTESITKAVYKQSNNRGIQQIGVSREVSIQIDWIPPSLVWIR</sequence>
<evidence type="ECO:0000313" key="4">
    <source>
        <dbReference type="WBParaSite" id="BXY_1643400.1"/>
    </source>
</evidence>
<name>A0A1I7STR4_BURXY</name>
<dbReference type="WBParaSite" id="BXY_1643400.1">
    <property type="protein sequence ID" value="BXY_1643400.1"/>
    <property type="gene ID" value="BXY_1643400"/>
</dbReference>
<dbReference type="Proteomes" id="UP000582659">
    <property type="component" value="Unassembled WGS sequence"/>
</dbReference>
<dbReference type="Proteomes" id="UP000095284">
    <property type="component" value="Unplaced"/>
</dbReference>
<evidence type="ECO:0000313" key="1">
    <source>
        <dbReference type="EMBL" id="CAD5221252.1"/>
    </source>
</evidence>
<dbReference type="EMBL" id="CAJFCV020000003">
    <property type="protein sequence ID" value="CAG9108067.1"/>
    <property type="molecule type" value="Genomic_DNA"/>
</dbReference>
<dbReference type="AlphaFoldDB" id="A0A1I7STR4"/>
<gene>
    <name evidence="1" type="ORF">BXYJ_LOCUS6585</name>
</gene>
<reference evidence="4" key="1">
    <citation type="submission" date="2016-11" db="UniProtKB">
        <authorList>
            <consortium name="WormBaseParasite"/>
        </authorList>
    </citation>
    <scope>IDENTIFICATION</scope>
</reference>
<evidence type="ECO:0000313" key="3">
    <source>
        <dbReference type="Proteomes" id="UP000659654"/>
    </source>
</evidence>
<organism evidence="2 4">
    <name type="scientific">Bursaphelenchus xylophilus</name>
    <name type="common">Pinewood nematode worm</name>
    <name type="synonym">Aphelenchoides xylophilus</name>
    <dbReference type="NCBI Taxonomy" id="6326"/>
    <lineage>
        <taxon>Eukaryota</taxon>
        <taxon>Metazoa</taxon>
        <taxon>Ecdysozoa</taxon>
        <taxon>Nematoda</taxon>
        <taxon>Chromadorea</taxon>
        <taxon>Rhabditida</taxon>
        <taxon>Tylenchina</taxon>
        <taxon>Tylenchomorpha</taxon>
        <taxon>Aphelenchoidea</taxon>
        <taxon>Aphelenchoididae</taxon>
        <taxon>Bursaphelenchus</taxon>
    </lineage>
</organism>
<dbReference type="Proteomes" id="UP000659654">
    <property type="component" value="Unassembled WGS sequence"/>
</dbReference>
<protein>
    <submittedName>
        <fullName evidence="1">(pine wood nematode) hypothetical protein</fullName>
    </submittedName>
</protein>